<keyword evidence="2" id="KW-1185">Reference proteome</keyword>
<organism evidence="1 2">
    <name type="scientific">Hymenolepis diminuta</name>
    <name type="common">Rat tapeworm</name>
    <dbReference type="NCBI Taxonomy" id="6216"/>
    <lineage>
        <taxon>Eukaryota</taxon>
        <taxon>Metazoa</taxon>
        <taxon>Spiralia</taxon>
        <taxon>Lophotrochozoa</taxon>
        <taxon>Platyhelminthes</taxon>
        <taxon>Cestoda</taxon>
        <taxon>Eucestoda</taxon>
        <taxon>Cyclophyllidea</taxon>
        <taxon>Hymenolepididae</taxon>
        <taxon>Hymenolepis</taxon>
    </lineage>
</organism>
<accession>A0A564YJL9</accession>
<evidence type="ECO:0000313" key="2">
    <source>
        <dbReference type="Proteomes" id="UP000321570"/>
    </source>
</evidence>
<evidence type="ECO:0000313" key="1">
    <source>
        <dbReference type="EMBL" id="VUZ47465.1"/>
    </source>
</evidence>
<dbReference type="Proteomes" id="UP000321570">
    <property type="component" value="Unassembled WGS sequence"/>
</dbReference>
<dbReference type="AlphaFoldDB" id="A0A564YJL9"/>
<sequence length="181" mass="20603">MHRRYLTPKSVNAKFNPQPLLLTNLTPRNLGTPLVPNWPPPPDWQMGGQSTMVDGGLLEFCLPPPYQSQFMPVRPLSLGLEPFWAANGSIVFVDQTTKTFYTPEQVNEIFRHILPPPTPLLPINPTFQVPMQLVSRQLQVPTVFSLATDVLPIQHLFGQHSSSPYSVPNRILQRNRKNWHH</sequence>
<reference evidence="1 2" key="1">
    <citation type="submission" date="2019-07" db="EMBL/GenBank/DDBJ databases">
        <authorList>
            <person name="Jastrzebski P J."/>
            <person name="Paukszto L."/>
            <person name="Jastrzebski P J."/>
        </authorList>
    </citation>
    <scope>NUCLEOTIDE SEQUENCE [LARGE SCALE GENOMIC DNA]</scope>
    <source>
        <strain evidence="1 2">WMS-il1</strain>
    </source>
</reference>
<name>A0A564YJL9_HYMDI</name>
<protein>
    <submittedName>
        <fullName evidence="1">Uncharacterized protein</fullName>
    </submittedName>
</protein>
<gene>
    <name evidence="1" type="ORF">WMSIL1_LOCUS7146</name>
</gene>
<proteinExistence type="predicted"/>
<dbReference type="EMBL" id="CABIJS010000244">
    <property type="protein sequence ID" value="VUZ47465.1"/>
    <property type="molecule type" value="Genomic_DNA"/>
</dbReference>